<dbReference type="InterPro" id="IPR037401">
    <property type="entry name" value="SnoaL-like"/>
</dbReference>
<dbReference type="Proteomes" id="UP000675409">
    <property type="component" value="Unassembled WGS sequence"/>
</dbReference>
<evidence type="ECO:0000313" key="2">
    <source>
        <dbReference type="EMBL" id="MBL0885259.1"/>
    </source>
</evidence>
<dbReference type="Pfam" id="PF12680">
    <property type="entry name" value="SnoaL_2"/>
    <property type="match status" value="1"/>
</dbReference>
<organism evidence="2 3">
    <name type="scientific">Myceligenerans indicum</name>
    <dbReference type="NCBI Taxonomy" id="2593663"/>
    <lineage>
        <taxon>Bacteria</taxon>
        <taxon>Bacillati</taxon>
        <taxon>Actinomycetota</taxon>
        <taxon>Actinomycetes</taxon>
        <taxon>Micrococcales</taxon>
        <taxon>Promicromonosporaceae</taxon>
        <taxon>Myceligenerans</taxon>
    </lineage>
</organism>
<protein>
    <submittedName>
        <fullName evidence="2">SnoaL-like domain-containing protein</fullName>
    </submittedName>
</protein>
<keyword evidence="3" id="KW-1185">Reference proteome</keyword>
<evidence type="ECO:0000313" key="3">
    <source>
        <dbReference type="Proteomes" id="UP000675409"/>
    </source>
</evidence>
<proteinExistence type="predicted"/>
<dbReference type="SUPFAM" id="SSF54427">
    <property type="entry name" value="NTF2-like"/>
    <property type="match status" value="1"/>
</dbReference>
<accession>A0ABS1LGH8</accession>
<comment type="caution">
    <text evidence="2">The sequence shown here is derived from an EMBL/GenBank/DDBJ whole genome shotgun (WGS) entry which is preliminary data.</text>
</comment>
<feature type="domain" description="SnoaL-like" evidence="1">
    <location>
        <begin position="21"/>
        <end position="111"/>
    </location>
</feature>
<dbReference type="InterPro" id="IPR032710">
    <property type="entry name" value="NTF2-like_dom_sf"/>
</dbReference>
<name>A0ABS1LGH8_9MICO</name>
<evidence type="ECO:0000259" key="1">
    <source>
        <dbReference type="Pfam" id="PF12680"/>
    </source>
</evidence>
<reference evidence="2 3" key="1">
    <citation type="journal article" date="2021" name="Arch. Microbiol.">
        <title>Myceligenerans indicum sp. nov., an actinobacterium isolated from mangrove sediment of Sundarbans, India.</title>
        <authorList>
            <person name="Asha K."/>
            <person name="Bhadury P."/>
        </authorList>
    </citation>
    <scope>NUCLEOTIDE SEQUENCE [LARGE SCALE GENOMIC DNA]</scope>
    <source>
        <strain evidence="2 3">I2</strain>
    </source>
</reference>
<dbReference type="Gene3D" id="3.10.450.50">
    <property type="match status" value="1"/>
</dbReference>
<sequence>MPDTTIADHDLAERNTRIVLTAMRELFAEKDLTALDRYWAEPYVQHSPQMPDGLDTLRSAVPGLQGFSWQPHRIAAQGDLVFTHSLVHGWAPGPVVIVDIYRLENERIVEHWDVVQDLTPAESTASGHPMV</sequence>
<gene>
    <name evidence="2" type="ORF">HGK34_02995</name>
</gene>
<dbReference type="EMBL" id="JABBYC010000002">
    <property type="protein sequence ID" value="MBL0885259.1"/>
    <property type="molecule type" value="Genomic_DNA"/>
</dbReference>